<feature type="region of interest" description="Disordered" evidence="7">
    <location>
        <begin position="1"/>
        <end position="67"/>
    </location>
</feature>
<dbReference type="GO" id="GO:0030332">
    <property type="term" value="F:cyclin binding"/>
    <property type="evidence" value="ECO:0007669"/>
    <property type="project" value="TreeGrafter"/>
</dbReference>
<dbReference type="GO" id="GO:0004693">
    <property type="term" value="F:cyclin-dependent protein serine/threonine kinase activity"/>
    <property type="evidence" value="ECO:0007669"/>
    <property type="project" value="UniProtKB-EC"/>
</dbReference>
<dbReference type="GO" id="GO:0005737">
    <property type="term" value="C:cytoplasm"/>
    <property type="evidence" value="ECO:0007669"/>
    <property type="project" value="TreeGrafter"/>
</dbReference>
<keyword evidence="2" id="KW-0723">Serine/threonine-protein kinase</keyword>
<accession>E4Y255</accession>
<dbReference type="OrthoDB" id="9604546at2759"/>
<dbReference type="SUPFAM" id="SSF56112">
    <property type="entry name" value="Protein kinase-like (PK-like)"/>
    <property type="match status" value="1"/>
</dbReference>
<evidence type="ECO:0000256" key="3">
    <source>
        <dbReference type="ARBA" id="ARBA00022679"/>
    </source>
</evidence>
<proteinExistence type="predicted"/>
<dbReference type="Pfam" id="PF00069">
    <property type="entry name" value="Pkinase"/>
    <property type="match status" value="1"/>
</dbReference>
<keyword evidence="3" id="KW-0808">Transferase</keyword>
<dbReference type="PANTHER" id="PTHR24056:SF254">
    <property type="entry name" value="CYCLIN-DEPENDENT KINASE 2"/>
    <property type="match status" value="1"/>
</dbReference>
<evidence type="ECO:0000313" key="10">
    <source>
        <dbReference type="Proteomes" id="UP000001307"/>
    </source>
</evidence>
<dbReference type="GO" id="GO:0005634">
    <property type="term" value="C:nucleus"/>
    <property type="evidence" value="ECO:0007669"/>
    <property type="project" value="TreeGrafter"/>
</dbReference>
<dbReference type="PANTHER" id="PTHR24056">
    <property type="entry name" value="CELL DIVISION PROTEIN KINASE"/>
    <property type="match status" value="1"/>
</dbReference>
<dbReference type="GO" id="GO:0010389">
    <property type="term" value="P:regulation of G2/M transition of mitotic cell cycle"/>
    <property type="evidence" value="ECO:0007669"/>
    <property type="project" value="TreeGrafter"/>
</dbReference>
<feature type="domain" description="Protein kinase" evidence="8">
    <location>
        <begin position="52"/>
        <end position="119"/>
    </location>
</feature>
<evidence type="ECO:0000256" key="1">
    <source>
        <dbReference type="ARBA" id="ARBA00012425"/>
    </source>
</evidence>
<dbReference type="GO" id="GO:0000082">
    <property type="term" value="P:G1/S transition of mitotic cell cycle"/>
    <property type="evidence" value="ECO:0007669"/>
    <property type="project" value="TreeGrafter"/>
</dbReference>
<dbReference type="EMBL" id="FN653767">
    <property type="protein sequence ID" value="CBY15949.1"/>
    <property type="molecule type" value="Genomic_DNA"/>
</dbReference>
<evidence type="ECO:0000256" key="5">
    <source>
        <dbReference type="ARBA" id="ARBA00022777"/>
    </source>
</evidence>
<sequence>MDEYQERSESRCASRVGSRPGSRSGSVSRMNRSILVDSELSRPNNHRNDGAKRSKKRRYLEGEDEGVPATSIREICTLKELQHPNIVKLIDVILDTTKVYLVFEYLYMDLKKYIDDQKAEGTRIDMGLTTSYAVHAVHNFCERRSQNT</sequence>
<dbReference type="GO" id="GO:0000307">
    <property type="term" value="C:cyclin-dependent protein kinase holoenzyme complex"/>
    <property type="evidence" value="ECO:0007669"/>
    <property type="project" value="TreeGrafter"/>
</dbReference>
<dbReference type="InterPro" id="IPR000719">
    <property type="entry name" value="Prot_kinase_dom"/>
</dbReference>
<evidence type="ECO:0000259" key="8">
    <source>
        <dbReference type="Pfam" id="PF00069"/>
    </source>
</evidence>
<organism evidence="9">
    <name type="scientific">Oikopleura dioica</name>
    <name type="common">Tunicate</name>
    <dbReference type="NCBI Taxonomy" id="34765"/>
    <lineage>
        <taxon>Eukaryota</taxon>
        <taxon>Metazoa</taxon>
        <taxon>Chordata</taxon>
        <taxon>Tunicata</taxon>
        <taxon>Appendicularia</taxon>
        <taxon>Copelata</taxon>
        <taxon>Oikopleuridae</taxon>
        <taxon>Oikopleura</taxon>
    </lineage>
</organism>
<evidence type="ECO:0000313" key="9">
    <source>
        <dbReference type="EMBL" id="CBY15949.1"/>
    </source>
</evidence>
<dbReference type="InterPro" id="IPR011009">
    <property type="entry name" value="Kinase-like_dom_sf"/>
</dbReference>
<evidence type="ECO:0000256" key="7">
    <source>
        <dbReference type="SAM" id="MobiDB-lite"/>
    </source>
</evidence>
<protein>
    <recommendedName>
        <fullName evidence="1">cyclin-dependent kinase</fullName>
        <ecNumber evidence="1">2.7.11.22</ecNumber>
    </recommendedName>
</protein>
<evidence type="ECO:0000256" key="2">
    <source>
        <dbReference type="ARBA" id="ARBA00022527"/>
    </source>
</evidence>
<dbReference type="Gene3D" id="3.30.200.20">
    <property type="entry name" value="Phosphorylase Kinase, domain 1"/>
    <property type="match status" value="1"/>
</dbReference>
<reference evidence="9" key="1">
    <citation type="journal article" date="2010" name="Science">
        <title>Plasticity of animal genome architecture unmasked by rapid evolution of a pelagic tunicate.</title>
        <authorList>
            <person name="Denoeud F."/>
            <person name="Henriet S."/>
            <person name="Mungpakdee S."/>
            <person name="Aury J.M."/>
            <person name="Da Silva C."/>
            <person name="Brinkmann H."/>
            <person name="Mikhaleva J."/>
            <person name="Olsen L.C."/>
            <person name="Jubin C."/>
            <person name="Canestro C."/>
            <person name="Bouquet J.M."/>
            <person name="Danks G."/>
            <person name="Poulain J."/>
            <person name="Campsteijn C."/>
            <person name="Adamski M."/>
            <person name="Cross I."/>
            <person name="Yadetie F."/>
            <person name="Muffato M."/>
            <person name="Louis A."/>
            <person name="Butcher S."/>
            <person name="Tsagkogeorga G."/>
            <person name="Konrad A."/>
            <person name="Singh S."/>
            <person name="Jensen M.F."/>
            <person name="Cong E.H."/>
            <person name="Eikeseth-Otteraa H."/>
            <person name="Noel B."/>
            <person name="Anthouard V."/>
            <person name="Porcel B.M."/>
            <person name="Kachouri-Lafond R."/>
            <person name="Nishino A."/>
            <person name="Ugolini M."/>
            <person name="Chourrout P."/>
            <person name="Nishida H."/>
            <person name="Aasland R."/>
            <person name="Huzurbazar S."/>
            <person name="Westhof E."/>
            <person name="Delsuc F."/>
            <person name="Lehrach H."/>
            <person name="Reinhardt R."/>
            <person name="Weissenbach J."/>
            <person name="Roy S.W."/>
            <person name="Artiguenave F."/>
            <person name="Postlethwait J.H."/>
            <person name="Manak J.R."/>
            <person name="Thompson E.M."/>
            <person name="Jaillon O."/>
            <person name="Du Pasquier L."/>
            <person name="Boudinot P."/>
            <person name="Liberles D.A."/>
            <person name="Volff J.N."/>
            <person name="Philippe H."/>
            <person name="Lenhard B."/>
            <person name="Roest Crollius H."/>
            <person name="Wincker P."/>
            <person name="Chourrout D."/>
        </authorList>
    </citation>
    <scope>NUCLEOTIDE SEQUENCE [LARGE SCALE GENOMIC DNA]</scope>
</reference>
<feature type="compositionally biased region" description="Basic and acidic residues" evidence="7">
    <location>
        <begin position="1"/>
        <end position="12"/>
    </location>
</feature>
<keyword evidence="4" id="KW-0547">Nucleotide-binding</keyword>
<evidence type="ECO:0000256" key="6">
    <source>
        <dbReference type="ARBA" id="ARBA00022840"/>
    </source>
</evidence>
<gene>
    <name evidence="9" type="ORF">GSOID_T00016243001</name>
</gene>
<dbReference type="Proteomes" id="UP000001307">
    <property type="component" value="Unassembled WGS sequence"/>
</dbReference>
<feature type="compositionally biased region" description="Low complexity" evidence="7">
    <location>
        <begin position="14"/>
        <end position="29"/>
    </location>
</feature>
<keyword evidence="5" id="KW-0418">Kinase</keyword>
<dbReference type="GO" id="GO:0005524">
    <property type="term" value="F:ATP binding"/>
    <property type="evidence" value="ECO:0007669"/>
    <property type="project" value="UniProtKB-KW"/>
</dbReference>
<dbReference type="EC" id="2.7.11.22" evidence="1"/>
<dbReference type="GO" id="GO:0007165">
    <property type="term" value="P:signal transduction"/>
    <property type="evidence" value="ECO:0007669"/>
    <property type="project" value="TreeGrafter"/>
</dbReference>
<name>E4Y255_OIKDI</name>
<dbReference type="GO" id="GO:0010468">
    <property type="term" value="P:regulation of gene expression"/>
    <property type="evidence" value="ECO:0007669"/>
    <property type="project" value="TreeGrafter"/>
</dbReference>
<dbReference type="InParanoid" id="E4Y255"/>
<keyword evidence="10" id="KW-1185">Reference proteome</keyword>
<keyword evidence="6" id="KW-0067">ATP-binding</keyword>
<dbReference type="InterPro" id="IPR050108">
    <property type="entry name" value="CDK"/>
</dbReference>
<evidence type="ECO:0000256" key="4">
    <source>
        <dbReference type="ARBA" id="ARBA00022741"/>
    </source>
</evidence>
<dbReference type="AlphaFoldDB" id="E4Y255"/>